<proteinExistence type="inferred from homology"/>
<comment type="caution">
    <text evidence="12">The sequence shown here is derived from an EMBL/GenBank/DDBJ whole genome shotgun (WGS) entry which is preliminary data.</text>
</comment>
<dbReference type="Pfam" id="PF01887">
    <property type="entry name" value="SAM_HAT_N"/>
    <property type="match status" value="1"/>
</dbReference>
<evidence type="ECO:0000256" key="3">
    <source>
        <dbReference type="ARBA" id="ARBA00022630"/>
    </source>
</evidence>
<dbReference type="FunFam" id="1.10.540.10:FF:000002">
    <property type="entry name" value="Acyl-CoA dehydrogenase FadE19"/>
    <property type="match status" value="1"/>
</dbReference>
<evidence type="ECO:0000256" key="2">
    <source>
        <dbReference type="ARBA" id="ARBA00009347"/>
    </source>
</evidence>
<dbReference type="PROSITE" id="PS00072">
    <property type="entry name" value="ACYL_COA_DH_1"/>
    <property type="match status" value="1"/>
</dbReference>
<evidence type="ECO:0000256" key="1">
    <source>
        <dbReference type="ARBA" id="ARBA00001974"/>
    </source>
</evidence>
<dbReference type="InterPro" id="IPR046470">
    <property type="entry name" value="SAM_HAT_C"/>
</dbReference>
<evidence type="ECO:0000313" key="13">
    <source>
        <dbReference type="Proteomes" id="UP000320184"/>
    </source>
</evidence>
<dbReference type="PANTHER" id="PTHR43884">
    <property type="entry name" value="ACYL-COA DEHYDROGENASE"/>
    <property type="match status" value="1"/>
</dbReference>
<evidence type="ECO:0008006" key="14">
    <source>
        <dbReference type="Google" id="ProtNLM"/>
    </source>
</evidence>
<name>A0A538S658_UNCEI</name>
<dbReference type="SUPFAM" id="SSF101852">
    <property type="entry name" value="Bacterial fluorinating enzyme, C-terminal domain"/>
    <property type="match status" value="1"/>
</dbReference>
<evidence type="ECO:0000259" key="9">
    <source>
        <dbReference type="Pfam" id="PF02770"/>
    </source>
</evidence>
<evidence type="ECO:0000259" key="10">
    <source>
        <dbReference type="Pfam" id="PF02771"/>
    </source>
</evidence>
<dbReference type="Gene3D" id="2.40.110.10">
    <property type="entry name" value="Butyryl-CoA Dehydrogenase, subunit A, domain 2"/>
    <property type="match status" value="1"/>
</dbReference>
<dbReference type="SUPFAM" id="SSF56645">
    <property type="entry name" value="Acyl-CoA dehydrogenase NM domain-like"/>
    <property type="match status" value="1"/>
</dbReference>
<feature type="domain" description="S-adenosyl-l-methionine hydroxide adenosyltransferase N-terminal" evidence="8">
    <location>
        <begin position="6"/>
        <end position="151"/>
    </location>
</feature>
<dbReference type="Gene3D" id="1.10.540.10">
    <property type="entry name" value="Acyl-CoA dehydrogenase/oxidase, N-terminal domain"/>
    <property type="match status" value="1"/>
</dbReference>
<dbReference type="InterPro" id="IPR009100">
    <property type="entry name" value="AcylCoA_DH/oxidase_NM_dom_sf"/>
</dbReference>
<dbReference type="InterPro" id="IPR013786">
    <property type="entry name" value="AcylCoA_DH/ox_N"/>
</dbReference>
<dbReference type="InterPro" id="IPR036250">
    <property type="entry name" value="AcylCo_DH-like_C"/>
</dbReference>
<keyword evidence="5" id="KW-0560">Oxidoreductase</keyword>
<reference evidence="12 13" key="1">
    <citation type="journal article" date="2019" name="Nat. Microbiol.">
        <title>Mediterranean grassland soil C-N compound turnover is dependent on rainfall and depth, and is mediated by genomically divergent microorganisms.</title>
        <authorList>
            <person name="Diamond S."/>
            <person name="Andeer P.F."/>
            <person name="Li Z."/>
            <person name="Crits-Christoph A."/>
            <person name="Burstein D."/>
            <person name="Anantharaman K."/>
            <person name="Lane K.R."/>
            <person name="Thomas B.C."/>
            <person name="Pan C."/>
            <person name="Northen T.R."/>
            <person name="Banfield J.F."/>
        </authorList>
    </citation>
    <scope>NUCLEOTIDE SEQUENCE [LARGE SCALE GENOMIC DNA]</scope>
    <source>
        <strain evidence="12">WS_3</strain>
    </source>
</reference>
<comment type="similarity">
    <text evidence="2">Belongs to the acyl-CoA dehydrogenase family.</text>
</comment>
<evidence type="ECO:0000256" key="5">
    <source>
        <dbReference type="ARBA" id="ARBA00023002"/>
    </source>
</evidence>
<feature type="domain" description="Acyl-CoA dehydrogenase/oxidase N-terminal" evidence="10">
    <location>
        <begin position="347"/>
        <end position="459"/>
    </location>
</feature>
<dbReference type="InterPro" id="IPR046469">
    <property type="entry name" value="SAM_HAT_N"/>
</dbReference>
<dbReference type="SUPFAM" id="SSF102522">
    <property type="entry name" value="Bacterial fluorinating enzyme, N-terminal domain"/>
    <property type="match status" value="1"/>
</dbReference>
<dbReference type="GO" id="GO:0050660">
    <property type="term" value="F:flavin adenine dinucleotide binding"/>
    <property type="evidence" value="ECO:0007669"/>
    <property type="project" value="InterPro"/>
</dbReference>
<evidence type="ECO:0000313" key="12">
    <source>
        <dbReference type="EMBL" id="TMQ46869.1"/>
    </source>
</evidence>
<dbReference type="InterPro" id="IPR006089">
    <property type="entry name" value="Acyl-CoA_DH_CS"/>
</dbReference>
<dbReference type="GO" id="GO:0003995">
    <property type="term" value="F:acyl-CoA dehydrogenase activity"/>
    <property type="evidence" value="ECO:0007669"/>
    <property type="project" value="InterPro"/>
</dbReference>
<sequence length="745" mass="80730">MARPVIAMLTDFGARDHYAGTMKGVALGICPDVTLVDITHEVPAHDVLAGALELAAAYKYFPAGTIFLVVVDPGVGSARRGIAAEAGDFKFVAPDNGVLTAVLDEHAPKKIVELSERRYARPTVSRTFEGRDRFAPAAAWLAKGIELSALGRSANAIHRLDIPQPTVDADHVVGEVLLVDHFGNLITNIDRRTFDKLSSGPLDIRVGTFQVSKVISTYADAAPGDICALFGSSDHLEIAANGTSASAELGLGRGASVQRVNLSAASGSAGFQACIGPPGSPEGLRSGESSATSLSGECGRSGRSGGSGRSGESGWFYRRDPPDLPDPPGLPDLPDLPDLFMMDFELTDEQRLLEQSVREWGSREVAPYVRENDRNHHFDRDRILGGMARLGLLGISVPQEYGGAGMDYISLGLASEELEYVDTSLRVIMSVHAGLNCLSLLTWGSEQQKRRYLVPQAQGTRIAGYGLTEPSAGSDVRGMQTTATKRGDRYVLNGEKSWISLADVADTFMVIAWTDAEKKKQRDPSRLTAFIVERTFKGFSSGPMKEKWGILAGNTGWFKMADMEVPEDNVLGRVGEGFKIAMFALDQGRFTVAAGATGLIRACRDASVKYALERKAFGVEIGQHQLVKEMIAQMESDYQAARLLWLRAGWLKNNGRRNTRETGLAKWFATVASERAAGDAVQIHGANGYSDEYPVGRFYRNCKGAVIYEGTREIHKLMQADYLLGYRSDRPTRCELPAIGEKSKV</sequence>
<comment type="cofactor">
    <cofactor evidence="1">
        <name>FAD</name>
        <dbReference type="ChEBI" id="CHEBI:57692"/>
    </cofactor>
</comment>
<dbReference type="Pfam" id="PF00441">
    <property type="entry name" value="Acyl-CoA_dh_1"/>
    <property type="match status" value="1"/>
</dbReference>
<dbReference type="Pfam" id="PF20257">
    <property type="entry name" value="SAM_HAT_C"/>
    <property type="match status" value="1"/>
</dbReference>
<dbReference type="InterPro" id="IPR023228">
    <property type="entry name" value="SAM_OH_AdoTrfase_N_sf"/>
</dbReference>
<evidence type="ECO:0000256" key="4">
    <source>
        <dbReference type="ARBA" id="ARBA00022827"/>
    </source>
</evidence>
<feature type="region of interest" description="Disordered" evidence="6">
    <location>
        <begin position="276"/>
        <end position="335"/>
    </location>
</feature>
<dbReference type="InterPro" id="IPR046373">
    <property type="entry name" value="Acyl-CoA_Oxase/DH_mid-dom_sf"/>
</dbReference>
<dbReference type="PANTHER" id="PTHR43884:SF12">
    <property type="entry name" value="ISOVALERYL-COA DEHYDROGENASE, MITOCHONDRIAL-RELATED"/>
    <property type="match status" value="1"/>
</dbReference>
<evidence type="ECO:0000259" key="11">
    <source>
        <dbReference type="Pfam" id="PF20257"/>
    </source>
</evidence>
<evidence type="ECO:0000259" key="8">
    <source>
        <dbReference type="Pfam" id="PF01887"/>
    </source>
</evidence>
<dbReference type="AlphaFoldDB" id="A0A538S658"/>
<dbReference type="InterPro" id="IPR006091">
    <property type="entry name" value="Acyl-CoA_Oxase/DH_mid-dom"/>
</dbReference>
<dbReference type="Gene3D" id="1.20.140.10">
    <property type="entry name" value="Butyryl-CoA Dehydrogenase, subunit A, domain 3"/>
    <property type="match status" value="1"/>
</dbReference>
<dbReference type="FunFam" id="1.20.140.10:FF:000011">
    <property type="entry name" value="Medium-chain specific acyl-CoA dehydrogenase, mitochondrial"/>
    <property type="match status" value="1"/>
</dbReference>
<feature type="domain" description="Acyl-CoA oxidase/dehydrogenase middle" evidence="9">
    <location>
        <begin position="465"/>
        <end position="562"/>
    </location>
</feature>
<dbReference type="SUPFAM" id="SSF47203">
    <property type="entry name" value="Acyl-CoA dehydrogenase C-terminal domain-like"/>
    <property type="match status" value="1"/>
</dbReference>
<feature type="domain" description="Acyl-CoA dehydrogenase/oxidase C-terminal" evidence="7">
    <location>
        <begin position="575"/>
        <end position="720"/>
    </location>
</feature>
<dbReference type="InterPro" id="IPR009075">
    <property type="entry name" value="AcylCo_DH/oxidase_C"/>
</dbReference>
<dbReference type="Proteomes" id="UP000320184">
    <property type="component" value="Unassembled WGS sequence"/>
</dbReference>
<feature type="domain" description="S-adenosyl-l-methionine hydroxide adenosyltransferase C-terminal" evidence="11">
    <location>
        <begin position="174"/>
        <end position="257"/>
    </location>
</feature>
<keyword evidence="4" id="KW-0274">FAD</keyword>
<keyword evidence="3" id="KW-0285">Flavoprotein</keyword>
<dbReference type="EMBL" id="VBOT01000218">
    <property type="protein sequence ID" value="TMQ46869.1"/>
    <property type="molecule type" value="Genomic_DNA"/>
</dbReference>
<dbReference type="Pfam" id="PF02770">
    <property type="entry name" value="Acyl-CoA_dh_M"/>
    <property type="match status" value="1"/>
</dbReference>
<dbReference type="Pfam" id="PF02771">
    <property type="entry name" value="Acyl-CoA_dh_N"/>
    <property type="match status" value="1"/>
</dbReference>
<evidence type="ECO:0000256" key="6">
    <source>
        <dbReference type="SAM" id="MobiDB-lite"/>
    </source>
</evidence>
<dbReference type="InterPro" id="IPR023227">
    <property type="entry name" value="SAM_OH_AdoTrfase_C_sf"/>
</dbReference>
<gene>
    <name evidence="12" type="ORF">E6K73_14525</name>
</gene>
<dbReference type="Gene3D" id="3.40.50.10790">
    <property type="entry name" value="S-adenosyl-l-methionine hydroxide adenosyltransferase, N-terminal"/>
    <property type="match status" value="1"/>
</dbReference>
<feature type="compositionally biased region" description="Gly residues" evidence="6">
    <location>
        <begin position="302"/>
        <end position="311"/>
    </location>
</feature>
<accession>A0A538S658</accession>
<protein>
    <recommendedName>
        <fullName evidence="14">Butyryl-CoA dehydrogenase</fullName>
    </recommendedName>
</protein>
<dbReference type="InterPro" id="IPR037069">
    <property type="entry name" value="AcylCoA_DH/ox_N_sf"/>
</dbReference>
<dbReference type="Gene3D" id="2.40.30.90">
    <property type="entry name" value="Bacterial fluorinating enzyme like"/>
    <property type="match status" value="1"/>
</dbReference>
<organism evidence="12 13">
    <name type="scientific">Eiseniibacteriota bacterium</name>
    <dbReference type="NCBI Taxonomy" id="2212470"/>
    <lineage>
        <taxon>Bacteria</taxon>
        <taxon>Candidatus Eiseniibacteriota</taxon>
    </lineage>
</organism>
<evidence type="ECO:0000259" key="7">
    <source>
        <dbReference type="Pfam" id="PF00441"/>
    </source>
</evidence>